<dbReference type="EMBL" id="CP024091">
    <property type="protein sequence ID" value="ATP56325.1"/>
    <property type="molecule type" value="Genomic_DNA"/>
</dbReference>
<organism evidence="1 2">
    <name type="scientific">Pedobacter ginsengisoli</name>
    <dbReference type="NCBI Taxonomy" id="363852"/>
    <lineage>
        <taxon>Bacteria</taxon>
        <taxon>Pseudomonadati</taxon>
        <taxon>Bacteroidota</taxon>
        <taxon>Sphingobacteriia</taxon>
        <taxon>Sphingobacteriales</taxon>
        <taxon>Sphingobacteriaceae</taxon>
        <taxon>Pedobacter</taxon>
    </lineage>
</organism>
<dbReference type="RefSeq" id="WP_099438267.1">
    <property type="nucleotide sequence ID" value="NZ_CP024091.1"/>
</dbReference>
<evidence type="ECO:0000313" key="1">
    <source>
        <dbReference type="EMBL" id="ATP56325.1"/>
    </source>
</evidence>
<keyword evidence="2" id="KW-1185">Reference proteome</keyword>
<accession>A0A2D1U415</accession>
<dbReference type="KEGG" id="pgs:CPT03_07480"/>
<evidence type="ECO:0000313" key="2">
    <source>
        <dbReference type="Proteomes" id="UP000223749"/>
    </source>
</evidence>
<proteinExistence type="predicted"/>
<dbReference type="PANTHER" id="PTHR36849:SF1">
    <property type="entry name" value="CYTOPLASMIC PROTEIN"/>
    <property type="match status" value="1"/>
</dbReference>
<dbReference type="InterPro" id="IPR052552">
    <property type="entry name" value="YeaO-like"/>
</dbReference>
<reference evidence="1 2" key="1">
    <citation type="submission" date="2017-10" db="EMBL/GenBank/DDBJ databases">
        <title>Whole genome of Pedobacter ginsengisoli T01R-27 isolated from tomato rhizosphere.</title>
        <authorList>
            <person name="Weon H.-Y."/>
            <person name="Lee S.A."/>
            <person name="Sang M.K."/>
            <person name="Song J."/>
        </authorList>
    </citation>
    <scope>NUCLEOTIDE SEQUENCE [LARGE SCALE GENOMIC DNA]</scope>
    <source>
        <strain evidence="1 2">T01R-27</strain>
    </source>
</reference>
<dbReference type="PANTHER" id="PTHR36849">
    <property type="entry name" value="CYTOPLASMIC PROTEIN-RELATED"/>
    <property type="match status" value="1"/>
</dbReference>
<protein>
    <recommendedName>
        <fullName evidence="3">MarR family transcriptional regulator</fullName>
    </recommendedName>
</protein>
<dbReference type="AlphaFoldDB" id="A0A2D1U415"/>
<dbReference type="OrthoDB" id="9790745at2"/>
<sequence>MIKVKRIYDAPLKDDGYRILVDRLWPRGLKKENAVIDLWLKEIAPTTALRKWFNHEPGKWQEFKNRYFEELATNNFVGDVLKIYNNYPIVTLLFAAHDQNYNHALVLKSFLEKEIG</sequence>
<gene>
    <name evidence="1" type="ORF">CPT03_07480</name>
</gene>
<evidence type="ECO:0008006" key="3">
    <source>
        <dbReference type="Google" id="ProtNLM"/>
    </source>
</evidence>
<dbReference type="Pfam" id="PF22752">
    <property type="entry name" value="DUF488-N3i"/>
    <property type="match status" value="1"/>
</dbReference>
<dbReference type="Proteomes" id="UP000223749">
    <property type="component" value="Chromosome"/>
</dbReference>
<name>A0A2D1U415_9SPHI</name>